<dbReference type="Gene3D" id="1.10.10.10">
    <property type="entry name" value="Winged helix-like DNA-binding domain superfamily/Winged helix DNA-binding domain"/>
    <property type="match status" value="1"/>
</dbReference>
<evidence type="ECO:0000313" key="4">
    <source>
        <dbReference type="Proteomes" id="UP000194577"/>
    </source>
</evidence>
<protein>
    <recommendedName>
        <fullName evidence="2">HTH marR-type domain-containing protein</fullName>
    </recommendedName>
</protein>
<name>A0ABX4MAM0_9ACTO</name>
<dbReference type="RefSeq" id="WP_086614265.1">
    <property type="nucleotide sequence ID" value="NZ_MTPX02000042.1"/>
</dbReference>
<reference evidence="3 4" key="1">
    <citation type="submission" date="2017-10" db="EMBL/GenBank/DDBJ databases">
        <title>Draft genome sequence of cellulolytic Actinomyces sp CtC72 isolated from cattle rumen fluid.</title>
        <authorList>
            <person name="Joshi A.J."/>
            <person name="Vasudevan G."/>
            <person name="Lanjekar V.B."/>
            <person name="Hivarkar S."/>
            <person name="Engineer A."/>
            <person name="Pore S.D."/>
            <person name="Dhakephalkar P.K."/>
            <person name="Dagar S."/>
        </authorList>
    </citation>
    <scope>NUCLEOTIDE SEQUENCE [LARGE SCALE GENOMIC DNA]</scope>
    <source>
        <strain evidence="4">CtC72</strain>
    </source>
</reference>
<keyword evidence="1" id="KW-0472">Membrane</keyword>
<evidence type="ECO:0000259" key="2">
    <source>
        <dbReference type="SMART" id="SM00347"/>
    </source>
</evidence>
<dbReference type="Proteomes" id="UP000194577">
    <property type="component" value="Unassembled WGS sequence"/>
</dbReference>
<evidence type="ECO:0000313" key="3">
    <source>
        <dbReference type="EMBL" id="PHP52519.1"/>
    </source>
</evidence>
<proteinExistence type="predicted"/>
<feature type="transmembrane region" description="Helical" evidence="1">
    <location>
        <begin position="21"/>
        <end position="43"/>
    </location>
</feature>
<keyword evidence="4" id="KW-1185">Reference proteome</keyword>
<sequence length="117" mass="13430">MDSGAREYLDTMGRQDKRFAAIYRRAASAFGVSECAMWVLYFIRTAETPLTQHELIELMMFPKQTINSAVSSLVRRGYLRLEPIPGTHNCKHVQLTPAGEAFVRSTVERLIRRRSRP</sequence>
<dbReference type="SMART" id="SM00347">
    <property type="entry name" value="HTH_MARR"/>
    <property type="match status" value="1"/>
</dbReference>
<dbReference type="InterPro" id="IPR036390">
    <property type="entry name" value="WH_DNA-bd_sf"/>
</dbReference>
<organism evidence="3 4">
    <name type="scientific">Actinomyces ruminis</name>
    <dbReference type="NCBI Taxonomy" id="1937003"/>
    <lineage>
        <taxon>Bacteria</taxon>
        <taxon>Bacillati</taxon>
        <taxon>Actinomycetota</taxon>
        <taxon>Actinomycetes</taxon>
        <taxon>Actinomycetales</taxon>
        <taxon>Actinomycetaceae</taxon>
        <taxon>Actinomyces</taxon>
    </lineage>
</organism>
<dbReference type="Pfam" id="PF12802">
    <property type="entry name" value="MarR_2"/>
    <property type="match status" value="1"/>
</dbReference>
<dbReference type="InterPro" id="IPR000835">
    <property type="entry name" value="HTH_MarR-typ"/>
</dbReference>
<evidence type="ECO:0000256" key="1">
    <source>
        <dbReference type="SAM" id="Phobius"/>
    </source>
</evidence>
<keyword evidence="1" id="KW-0812">Transmembrane</keyword>
<dbReference type="EMBL" id="MTPX02000042">
    <property type="protein sequence ID" value="PHP52519.1"/>
    <property type="molecule type" value="Genomic_DNA"/>
</dbReference>
<dbReference type="SUPFAM" id="SSF46785">
    <property type="entry name" value="Winged helix' DNA-binding domain"/>
    <property type="match status" value="1"/>
</dbReference>
<feature type="domain" description="HTH marR-type" evidence="2">
    <location>
        <begin position="25"/>
        <end position="117"/>
    </location>
</feature>
<gene>
    <name evidence="3" type="ORF">BW737_008460</name>
</gene>
<accession>A0ABX4MAM0</accession>
<comment type="caution">
    <text evidence="3">The sequence shown here is derived from an EMBL/GenBank/DDBJ whole genome shotgun (WGS) entry which is preliminary data.</text>
</comment>
<dbReference type="InterPro" id="IPR036388">
    <property type="entry name" value="WH-like_DNA-bd_sf"/>
</dbReference>
<keyword evidence="1" id="KW-1133">Transmembrane helix</keyword>